<organism evidence="1 2">
    <name type="scientific">Sinanodonta woodiana</name>
    <name type="common">Chinese pond mussel</name>
    <name type="synonym">Anodonta woodiana</name>
    <dbReference type="NCBI Taxonomy" id="1069815"/>
    <lineage>
        <taxon>Eukaryota</taxon>
        <taxon>Metazoa</taxon>
        <taxon>Spiralia</taxon>
        <taxon>Lophotrochozoa</taxon>
        <taxon>Mollusca</taxon>
        <taxon>Bivalvia</taxon>
        <taxon>Autobranchia</taxon>
        <taxon>Heteroconchia</taxon>
        <taxon>Palaeoheterodonta</taxon>
        <taxon>Unionida</taxon>
        <taxon>Unionoidea</taxon>
        <taxon>Unionidae</taxon>
        <taxon>Unioninae</taxon>
        <taxon>Sinanodonta</taxon>
    </lineage>
</organism>
<name>A0ABD3UXH3_SINWO</name>
<keyword evidence="2" id="KW-1185">Reference proteome</keyword>
<dbReference type="AlphaFoldDB" id="A0ABD3UXH3"/>
<sequence>MVKSDWRSCLRHWVLFDLLFFMFHKNHIPTYDPLSAIHLWNASGRRVRRPEQTPYGPRVRVKDEKGHLDPFMELDPDYLDEQIM</sequence>
<gene>
    <name evidence="1" type="ORF">ACJMK2_016779</name>
</gene>
<dbReference type="EMBL" id="JBJQND010000015">
    <property type="protein sequence ID" value="KAL3853223.1"/>
    <property type="molecule type" value="Genomic_DNA"/>
</dbReference>
<comment type="caution">
    <text evidence="1">The sequence shown here is derived from an EMBL/GenBank/DDBJ whole genome shotgun (WGS) entry which is preliminary data.</text>
</comment>
<protein>
    <submittedName>
        <fullName evidence="1">Uncharacterized protein</fullName>
    </submittedName>
</protein>
<proteinExistence type="predicted"/>
<accession>A0ABD3UXH3</accession>
<evidence type="ECO:0000313" key="2">
    <source>
        <dbReference type="Proteomes" id="UP001634394"/>
    </source>
</evidence>
<dbReference type="Proteomes" id="UP001634394">
    <property type="component" value="Unassembled WGS sequence"/>
</dbReference>
<evidence type="ECO:0000313" key="1">
    <source>
        <dbReference type="EMBL" id="KAL3853223.1"/>
    </source>
</evidence>
<reference evidence="1 2" key="1">
    <citation type="submission" date="2024-11" db="EMBL/GenBank/DDBJ databases">
        <title>Chromosome-level genome assembly of the freshwater bivalve Anodonta woodiana.</title>
        <authorList>
            <person name="Chen X."/>
        </authorList>
    </citation>
    <scope>NUCLEOTIDE SEQUENCE [LARGE SCALE GENOMIC DNA]</scope>
    <source>
        <strain evidence="1">MN2024</strain>
        <tissue evidence="1">Gills</tissue>
    </source>
</reference>